<accession>A0A5T2VAC6</accession>
<dbReference type="EMBL" id="AACVXQ010000013">
    <property type="protein sequence ID" value="EAM7479686.1"/>
    <property type="molecule type" value="Genomic_DNA"/>
</dbReference>
<sequence>MMMVCFTGKIAPDCRTKKSHRRAENVDIYQHAYFTAVCGLKFHIHRQHFALHRPQKQTPCNYILLLLRVISFVFSRTALNIQVTTMLKPDRKTTENTISVNWASPQGSLIPSPELPQLHFVMKNTEK</sequence>
<gene>
    <name evidence="1" type="ORF">E4Q79_07720</name>
    <name evidence="2" type="ORF">FNG47_17010</name>
</gene>
<protein>
    <submittedName>
        <fullName evidence="1">Uncharacterized protein</fullName>
    </submittedName>
</protein>
<reference evidence="1" key="1">
    <citation type="submission" date="2019-03" db="EMBL/GenBank/DDBJ databases">
        <authorList>
            <consortium name="PulseNet: The National Subtyping Network for Foodborne Disease Surveillance"/>
            <person name="Tarr C.L."/>
            <person name="Trees E."/>
            <person name="Katz L.S."/>
            <person name="Carleton-Romer H.A."/>
            <person name="Stroika S."/>
            <person name="Kucerova Z."/>
            <person name="Roache K.F."/>
            <person name="Sabol A.L."/>
            <person name="Besser J."/>
            <person name="Gerner-Smidt P."/>
        </authorList>
    </citation>
    <scope>NUCLEOTIDE SEQUENCE</scope>
    <source>
        <strain evidence="2">PNUSAS068307</strain>
        <strain evidence="1">PNUSAS071445</strain>
    </source>
</reference>
<dbReference type="AlphaFoldDB" id="A0A5T2VAC6"/>
<name>A0A5T2VAC6_SALER</name>
<dbReference type="EMBL" id="AAILPH010000021">
    <property type="protein sequence ID" value="ECF5669579.1"/>
    <property type="molecule type" value="Genomic_DNA"/>
</dbReference>
<evidence type="ECO:0000313" key="2">
    <source>
        <dbReference type="EMBL" id="ECF5669579.1"/>
    </source>
</evidence>
<evidence type="ECO:0000313" key="1">
    <source>
        <dbReference type="EMBL" id="EAM7479686.1"/>
    </source>
</evidence>
<proteinExistence type="predicted"/>
<organism evidence="1">
    <name type="scientific">Salmonella enterica</name>
    <name type="common">Salmonella choleraesuis</name>
    <dbReference type="NCBI Taxonomy" id="28901"/>
    <lineage>
        <taxon>Bacteria</taxon>
        <taxon>Pseudomonadati</taxon>
        <taxon>Pseudomonadota</taxon>
        <taxon>Gammaproteobacteria</taxon>
        <taxon>Enterobacterales</taxon>
        <taxon>Enterobacteriaceae</taxon>
        <taxon>Salmonella</taxon>
    </lineage>
</organism>
<comment type="caution">
    <text evidence="1">The sequence shown here is derived from an EMBL/GenBank/DDBJ whole genome shotgun (WGS) entry which is preliminary data.</text>
</comment>